<proteinExistence type="predicted"/>
<organism evidence="1">
    <name type="scientific">bioreactor metagenome</name>
    <dbReference type="NCBI Taxonomy" id="1076179"/>
    <lineage>
        <taxon>unclassified sequences</taxon>
        <taxon>metagenomes</taxon>
        <taxon>ecological metagenomes</taxon>
    </lineage>
</organism>
<protein>
    <submittedName>
        <fullName evidence="1">Uncharacterized protein</fullName>
    </submittedName>
</protein>
<comment type="caution">
    <text evidence="1">The sequence shown here is derived from an EMBL/GenBank/DDBJ whole genome shotgun (WGS) entry which is preliminary data.</text>
</comment>
<dbReference type="EMBL" id="VSSQ01082181">
    <property type="protein sequence ID" value="MPN30882.1"/>
    <property type="molecule type" value="Genomic_DNA"/>
</dbReference>
<gene>
    <name evidence="1" type="ORF">SDC9_178353</name>
</gene>
<reference evidence="1" key="1">
    <citation type="submission" date="2019-08" db="EMBL/GenBank/DDBJ databases">
        <authorList>
            <person name="Kucharzyk K."/>
            <person name="Murdoch R.W."/>
            <person name="Higgins S."/>
            <person name="Loffler F."/>
        </authorList>
    </citation>
    <scope>NUCLEOTIDE SEQUENCE</scope>
</reference>
<sequence>MLPAHLTQFLGRGGRQYLVAPHVELRELHGQVLGRPPDHCPRLPAPQEPEAEVVISTSFSPSAERDFVSRSDCHQFSSSLRCPALIMCVLRFLRLL</sequence>
<evidence type="ECO:0000313" key="1">
    <source>
        <dbReference type="EMBL" id="MPN30882.1"/>
    </source>
</evidence>
<name>A0A645GXV6_9ZZZZ</name>
<accession>A0A645GXV6</accession>
<dbReference type="AlphaFoldDB" id="A0A645GXV6"/>